<gene>
    <name evidence="2" type="ORF">B9J98_03000</name>
</gene>
<dbReference type="InterPro" id="IPR029071">
    <property type="entry name" value="Ubiquitin-like_domsf"/>
</dbReference>
<proteinExistence type="predicted"/>
<comment type="caution">
    <text evidence="2">The sequence shown here is derived from an EMBL/GenBank/DDBJ whole genome shotgun (WGS) entry which is preliminary data.</text>
</comment>
<evidence type="ECO:0000313" key="2">
    <source>
        <dbReference type="EMBL" id="PUA33051.1"/>
    </source>
</evidence>
<dbReference type="SUPFAM" id="SSF54236">
    <property type="entry name" value="Ubiquitin-like"/>
    <property type="match status" value="1"/>
</dbReference>
<evidence type="ECO:0000313" key="3">
    <source>
        <dbReference type="Proteomes" id="UP000244066"/>
    </source>
</evidence>
<organism evidence="2 3">
    <name type="scientific">Candidatus Terraquivivens tikiterensis</name>
    <dbReference type="NCBI Taxonomy" id="1980982"/>
    <lineage>
        <taxon>Archaea</taxon>
        <taxon>Nitrososphaerota</taxon>
        <taxon>Candidatus Wolframiiraptoraceae</taxon>
        <taxon>Candidatus Terraquivivens</taxon>
    </lineage>
</organism>
<dbReference type="EMBL" id="NDWU01000005">
    <property type="protein sequence ID" value="PUA33051.1"/>
    <property type="molecule type" value="Genomic_DNA"/>
</dbReference>
<dbReference type="CDD" id="cd17039">
    <property type="entry name" value="Ubl_ubiquitin_like"/>
    <property type="match status" value="1"/>
</dbReference>
<feature type="domain" description="Ubiquitin-like" evidence="1">
    <location>
        <begin position="1"/>
        <end position="78"/>
    </location>
</feature>
<dbReference type="Proteomes" id="UP000244066">
    <property type="component" value="Unassembled WGS sequence"/>
</dbReference>
<protein>
    <recommendedName>
        <fullName evidence="1">Ubiquitin-like domain-containing protein</fullName>
    </recommendedName>
</protein>
<evidence type="ECO:0000259" key="1">
    <source>
        <dbReference type="PROSITE" id="PS50053"/>
    </source>
</evidence>
<dbReference type="SMART" id="SM00213">
    <property type="entry name" value="UBQ"/>
    <property type="match status" value="1"/>
</dbReference>
<reference evidence="2 3" key="1">
    <citation type="submission" date="2017-04" db="EMBL/GenBank/DDBJ databases">
        <title>Draft Aigarchaeota genome from a New Zealand hot spring.</title>
        <authorList>
            <person name="Reysenbach A.-L."/>
            <person name="Donaho J.A."/>
            <person name="Gerhart J."/>
            <person name="Kelley J.F."/>
            <person name="Kouba K."/>
            <person name="Podar M."/>
            <person name="Stott M."/>
        </authorList>
    </citation>
    <scope>NUCLEOTIDE SEQUENCE [LARGE SCALE GENOMIC DNA]</scope>
    <source>
        <strain evidence="2">NZ13_MG1</strain>
    </source>
</reference>
<dbReference type="PROSITE" id="PS50053">
    <property type="entry name" value="UBIQUITIN_2"/>
    <property type="match status" value="1"/>
</dbReference>
<dbReference type="InterPro" id="IPR000626">
    <property type="entry name" value="Ubiquitin-like_dom"/>
</dbReference>
<dbReference type="AlphaFoldDB" id="A0A2R7Y691"/>
<dbReference type="Gene3D" id="3.10.20.90">
    <property type="entry name" value="Phosphatidylinositol 3-kinase Catalytic Subunit, Chain A, domain 1"/>
    <property type="match status" value="1"/>
</dbReference>
<dbReference type="Pfam" id="PF00240">
    <property type="entry name" value="ubiquitin"/>
    <property type="match status" value="1"/>
</dbReference>
<name>A0A2R7Y691_9ARCH</name>
<sequence length="98" mass="10439">MKIKVIPAVGGGSPLELEVSPNATIGAVKTKVCAIKKLPPDTTHLTYKGRALKETETLADIGVSDGDKLVLITRTVGGGRLWRPTQSYLNLCGIRGWP</sequence>
<accession>A0A2R7Y691</accession>